<feature type="region of interest" description="Disordered" evidence="1">
    <location>
        <begin position="371"/>
        <end position="391"/>
    </location>
</feature>
<feature type="region of interest" description="Disordered" evidence="1">
    <location>
        <begin position="408"/>
        <end position="446"/>
    </location>
</feature>
<evidence type="ECO:0000313" key="2">
    <source>
        <dbReference type="EMBL" id="CAK7228095.1"/>
    </source>
</evidence>
<proteinExistence type="predicted"/>
<reference evidence="2 3" key="1">
    <citation type="submission" date="2024-01" db="EMBL/GenBank/DDBJ databases">
        <authorList>
            <person name="Allen C."/>
            <person name="Tagirdzhanova G."/>
        </authorList>
    </citation>
    <scope>NUCLEOTIDE SEQUENCE [LARGE SCALE GENOMIC DNA]</scope>
</reference>
<protein>
    <submittedName>
        <fullName evidence="2">Uncharacterized protein</fullName>
    </submittedName>
</protein>
<organism evidence="2 3">
    <name type="scientific">Sporothrix eucalyptigena</name>
    <dbReference type="NCBI Taxonomy" id="1812306"/>
    <lineage>
        <taxon>Eukaryota</taxon>
        <taxon>Fungi</taxon>
        <taxon>Dikarya</taxon>
        <taxon>Ascomycota</taxon>
        <taxon>Pezizomycotina</taxon>
        <taxon>Sordariomycetes</taxon>
        <taxon>Sordariomycetidae</taxon>
        <taxon>Ophiostomatales</taxon>
        <taxon>Ophiostomataceae</taxon>
        <taxon>Sporothrix</taxon>
    </lineage>
</organism>
<evidence type="ECO:0000256" key="1">
    <source>
        <dbReference type="SAM" id="MobiDB-lite"/>
    </source>
</evidence>
<comment type="caution">
    <text evidence="2">The sequence shown here is derived from an EMBL/GenBank/DDBJ whole genome shotgun (WGS) entry which is preliminary data.</text>
</comment>
<keyword evidence="3" id="KW-1185">Reference proteome</keyword>
<accession>A0ABP0CAD3</accession>
<evidence type="ECO:0000313" key="3">
    <source>
        <dbReference type="Proteomes" id="UP001642482"/>
    </source>
</evidence>
<gene>
    <name evidence="2" type="ORF">SEUCBS140593_006800</name>
</gene>
<feature type="region of interest" description="Disordered" evidence="1">
    <location>
        <begin position="73"/>
        <end position="109"/>
    </location>
</feature>
<dbReference type="Proteomes" id="UP001642482">
    <property type="component" value="Unassembled WGS sequence"/>
</dbReference>
<sequence length="584" mass="64344">MASKMTSTLVSTMMEPAPAVPLLDNLTEKLCLSHSSSLSPLPSPLTCGSPDDKMRDSAICIDDGFCGVLEHTTVDDEEDSDLDPSSLIDSSDEEESESDSPQGVQPHPSYETLRDFYMSLNSSSSSLASSNERDNVQTLVTIPRRPFSAPAGTLLDAAIHEGPAVGPSTFYYDDADYLAAAVSLIQPAFPQVFDIFDYGDGVTYYLGGGGARITRHLSQRRRRGAGRVHNFWPFENPPLYMYQLHDKATGLPPIILYGGLDPVRDSAWADVQFSSPRVLNPVRVLKSLLAGEITVGLPPHRTAWQPLSGVDAPQTPDGRTEEMLHVHRGWHRRYRFEVEVEENTGGLGRLTNTPPRREMFEWRYCSGAELEALEEPHTENEESDEEEQLPMSRRRLAMVTDKAGKAGQFLKQTLTLRRGRSKDTSASSDISSEKPRPPKSSKPRWKSGWQLVRLAEAPQNPLAEAIRTVDSSSTTPRLSSTASTLFLDQLIGEEAGRAAERRRTPDGREIVAVWANAADDNSFSTSVVARFTFLGSGKDGRLGERLSLMAVASGLAVWERERRTRRRRERTVVQACGGLANIGA</sequence>
<dbReference type="EMBL" id="CAWUHD010000077">
    <property type="protein sequence ID" value="CAK7228095.1"/>
    <property type="molecule type" value="Genomic_DNA"/>
</dbReference>
<name>A0ABP0CAD3_9PEZI</name>